<comment type="caution">
    <text evidence="4">The sequence shown here is derived from an EMBL/GenBank/DDBJ whole genome shotgun (WGS) entry which is preliminary data.</text>
</comment>
<protein>
    <recommendedName>
        <fullName evidence="3">DUF1746 domain-containing protein</fullName>
    </recommendedName>
</protein>
<feature type="transmembrane region" description="Helical" evidence="2">
    <location>
        <begin position="57"/>
        <end position="77"/>
    </location>
</feature>
<dbReference type="InterPro" id="IPR013715">
    <property type="entry name" value="DUF1746"/>
</dbReference>
<dbReference type="Proteomes" id="UP000812966">
    <property type="component" value="Unassembled WGS sequence"/>
</dbReference>
<keyword evidence="2" id="KW-0472">Membrane</keyword>
<sequence length="334" mass="35933">MPLTAHRRHAITSLLSVVGPICLYQYLLAPNLTVFIVRLVTQTRSSTPRIAHPSSSLLSLSAGVIASNLLAVFLHWLDDAVAMEKGLILDFVGLKTRPSFTQVLCLDAFLMFYQLFTLYIAYLADPLPVGSADKLLEPPKKLIRSSRRSRRKLSAAGRREDRAGLGLGLDVSERDGPGEIDLGKDDDGDDDENGDGGGVGDDLDLGMEDDYDYERRALLGQADLAGHSYLSTNPETITGASSDPLSHSTPPPAPLIFIIPHLHTFFSTIFTYPSPDQPVLSFAGATPVLGPRTSGELDNAEQGQVPVRPTPPPPTGDAGPAVRIPGGLNDRGFW</sequence>
<feature type="transmembrane region" description="Helical" evidence="2">
    <location>
        <begin position="103"/>
        <end position="124"/>
    </location>
</feature>
<dbReference type="OrthoDB" id="5428737at2759"/>
<keyword evidence="2" id="KW-1133">Transmembrane helix</keyword>
<dbReference type="EMBL" id="JABELV010000186">
    <property type="protein sequence ID" value="KAG7528395.1"/>
    <property type="molecule type" value="Genomic_DNA"/>
</dbReference>
<feature type="compositionally biased region" description="Basic and acidic residues" evidence="1">
    <location>
        <begin position="171"/>
        <end position="185"/>
    </location>
</feature>
<evidence type="ECO:0000313" key="5">
    <source>
        <dbReference type="Proteomes" id="UP000812966"/>
    </source>
</evidence>
<evidence type="ECO:0000256" key="2">
    <source>
        <dbReference type="SAM" id="Phobius"/>
    </source>
</evidence>
<evidence type="ECO:0000259" key="3">
    <source>
        <dbReference type="Pfam" id="PF08508"/>
    </source>
</evidence>
<feature type="transmembrane region" description="Helical" evidence="2">
    <location>
        <begin position="12"/>
        <end position="37"/>
    </location>
</feature>
<keyword evidence="5" id="KW-1185">Reference proteome</keyword>
<gene>
    <name evidence="4" type="ORF">FFLO_06186</name>
</gene>
<feature type="region of interest" description="Disordered" evidence="1">
    <location>
        <begin position="166"/>
        <end position="206"/>
    </location>
</feature>
<dbReference type="Pfam" id="PF08508">
    <property type="entry name" value="DUF1746"/>
    <property type="match status" value="1"/>
</dbReference>
<evidence type="ECO:0000256" key="1">
    <source>
        <dbReference type="SAM" id="MobiDB-lite"/>
    </source>
</evidence>
<evidence type="ECO:0000313" key="4">
    <source>
        <dbReference type="EMBL" id="KAG7528395.1"/>
    </source>
</evidence>
<reference evidence="4" key="1">
    <citation type="submission" date="2020-04" db="EMBL/GenBank/DDBJ databases">
        <title>Analysis of mating type loci in Filobasidium floriforme.</title>
        <authorList>
            <person name="Nowrousian M."/>
        </authorList>
    </citation>
    <scope>NUCLEOTIDE SEQUENCE</scope>
    <source>
        <strain evidence="4">CBS 6242</strain>
    </source>
</reference>
<name>A0A8K0JH76_9TREE</name>
<feature type="domain" description="DUF1746" evidence="3">
    <location>
        <begin position="23"/>
        <end position="116"/>
    </location>
</feature>
<keyword evidence="2" id="KW-0812">Transmembrane</keyword>
<proteinExistence type="predicted"/>
<feature type="region of interest" description="Disordered" evidence="1">
    <location>
        <begin position="291"/>
        <end position="334"/>
    </location>
</feature>
<dbReference type="AlphaFoldDB" id="A0A8K0JH76"/>
<accession>A0A8K0JH76</accession>
<organism evidence="4 5">
    <name type="scientific">Filobasidium floriforme</name>
    <dbReference type="NCBI Taxonomy" id="5210"/>
    <lineage>
        <taxon>Eukaryota</taxon>
        <taxon>Fungi</taxon>
        <taxon>Dikarya</taxon>
        <taxon>Basidiomycota</taxon>
        <taxon>Agaricomycotina</taxon>
        <taxon>Tremellomycetes</taxon>
        <taxon>Filobasidiales</taxon>
        <taxon>Filobasidiaceae</taxon>
        <taxon>Filobasidium</taxon>
    </lineage>
</organism>